<dbReference type="CDD" id="cd06455">
    <property type="entry name" value="M3A_TOP"/>
    <property type="match status" value="1"/>
</dbReference>
<dbReference type="AlphaFoldDB" id="A0A9Q8SPE7"/>
<keyword evidence="2 7" id="KW-0645">Protease</keyword>
<dbReference type="Pfam" id="PF01432">
    <property type="entry name" value="Peptidase_M3"/>
    <property type="match status" value="1"/>
</dbReference>
<dbReference type="GO" id="GO:0006508">
    <property type="term" value="P:proteolysis"/>
    <property type="evidence" value="ECO:0007669"/>
    <property type="project" value="UniProtKB-KW"/>
</dbReference>
<reference evidence="9" key="1">
    <citation type="journal article" date="2021" name="Mol. Plant Microbe Interact.">
        <title>Complete Genome Sequence of the Plant-Pathogenic Fungus Colletotrichum lupini.</title>
        <authorList>
            <person name="Baroncelli R."/>
            <person name="Pensec F."/>
            <person name="Da Lio D."/>
            <person name="Boufleur T."/>
            <person name="Vicente I."/>
            <person name="Sarrocco S."/>
            <person name="Picot A."/>
            <person name="Baraldi E."/>
            <person name="Sukno S."/>
            <person name="Thon M."/>
            <person name="Le Floch G."/>
        </authorList>
    </citation>
    <scope>NUCLEOTIDE SEQUENCE</scope>
    <source>
        <strain evidence="9">IMI 504893</strain>
    </source>
</reference>
<evidence type="ECO:0000256" key="7">
    <source>
        <dbReference type="RuleBase" id="RU003435"/>
    </source>
</evidence>
<dbReference type="FunFam" id="3.40.390.10:FF:000074">
    <property type="entry name" value="Metalloprotease"/>
    <property type="match status" value="1"/>
</dbReference>
<keyword evidence="3 7" id="KW-0479">Metal-binding</keyword>
<dbReference type="PANTHER" id="PTHR11804">
    <property type="entry name" value="PROTEASE M3 THIMET OLIGOPEPTIDASE-RELATED"/>
    <property type="match status" value="1"/>
</dbReference>
<dbReference type="InterPro" id="IPR001567">
    <property type="entry name" value="Pept_M3A_M3B_dom"/>
</dbReference>
<dbReference type="InterPro" id="IPR024080">
    <property type="entry name" value="Neurolysin/TOP_N"/>
</dbReference>
<dbReference type="RefSeq" id="XP_049142466.1">
    <property type="nucleotide sequence ID" value="XM_049285323.1"/>
</dbReference>
<keyword evidence="10" id="KW-1185">Reference proteome</keyword>
<name>A0A9Q8SPE7_9PEZI</name>
<dbReference type="PANTHER" id="PTHR11804:SF84">
    <property type="entry name" value="SACCHAROLYSIN"/>
    <property type="match status" value="1"/>
</dbReference>
<keyword evidence="4 7" id="KW-0378">Hydrolase</keyword>
<dbReference type="InterPro" id="IPR045090">
    <property type="entry name" value="Pept_M3A_M3B"/>
</dbReference>
<dbReference type="Gene3D" id="1.10.1370.10">
    <property type="entry name" value="Neurolysin, domain 3"/>
    <property type="match status" value="1"/>
</dbReference>
<evidence type="ECO:0000256" key="3">
    <source>
        <dbReference type="ARBA" id="ARBA00022723"/>
    </source>
</evidence>
<evidence type="ECO:0000256" key="2">
    <source>
        <dbReference type="ARBA" id="ARBA00022670"/>
    </source>
</evidence>
<keyword evidence="6 7" id="KW-0482">Metalloprotease</keyword>
<dbReference type="InterPro" id="IPR024077">
    <property type="entry name" value="Neurolysin/TOP_dom2"/>
</dbReference>
<evidence type="ECO:0000259" key="8">
    <source>
        <dbReference type="Pfam" id="PF01432"/>
    </source>
</evidence>
<dbReference type="GO" id="GO:0006518">
    <property type="term" value="P:peptide metabolic process"/>
    <property type="evidence" value="ECO:0007669"/>
    <property type="project" value="TreeGrafter"/>
</dbReference>
<dbReference type="GO" id="GO:0046872">
    <property type="term" value="F:metal ion binding"/>
    <property type="evidence" value="ECO:0007669"/>
    <property type="project" value="UniProtKB-UniRule"/>
</dbReference>
<gene>
    <name evidence="9" type="ORF">CLUP02_06323</name>
</gene>
<accession>A0A9Q8SPE7</accession>
<dbReference type="Gene3D" id="3.40.390.10">
    <property type="entry name" value="Collagenase (Catalytic Domain)"/>
    <property type="match status" value="1"/>
</dbReference>
<evidence type="ECO:0000256" key="6">
    <source>
        <dbReference type="ARBA" id="ARBA00023049"/>
    </source>
</evidence>
<evidence type="ECO:0000256" key="4">
    <source>
        <dbReference type="ARBA" id="ARBA00022801"/>
    </source>
</evidence>
<organism evidence="9 10">
    <name type="scientific">Colletotrichum lupini</name>
    <dbReference type="NCBI Taxonomy" id="145971"/>
    <lineage>
        <taxon>Eukaryota</taxon>
        <taxon>Fungi</taxon>
        <taxon>Dikarya</taxon>
        <taxon>Ascomycota</taxon>
        <taxon>Pezizomycotina</taxon>
        <taxon>Sordariomycetes</taxon>
        <taxon>Hypocreomycetidae</taxon>
        <taxon>Glomerellales</taxon>
        <taxon>Glomerellaceae</taxon>
        <taxon>Colletotrichum</taxon>
        <taxon>Colletotrichum acutatum species complex</taxon>
    </lineage>
</organism>
<dbReference type="KEGG" id="clup:CLUP02_06323"/>
<sequence>MQNLTPEPPAPMPRQPPQPLARVLAADEVVPTVQRVLAIQRAARENAVASITPPEATFANTIGPFLRADDETLGETGSFSVLRFSGPDKATAEAIEEGMRLWSVSTAERLRMKGVYELVNAVKERDEEGLGDEEKRIVRDLWLDYRGAGHGVLDEEGIRVYLERRERLEELKRVFRKNLYKGSGGLWLTEAELEGTPREEIKRWKFGREDVLEERGKRFVTLERADYDAVLRYARDSETRRRVYVAFDNRFPENVPLYKEMLVLRDQNARMLGYGNHAEFRIERRVAPSTGWVEEFLGRLRKGLEPRGREEMARIVDRKRNELGIVREEKDKEEGRILPWDFEYYTRLLEEEVDVDQEKISEYFPLNHTLLAMLGLFSEFLGFEFEPVPKSDLVGKIWDKGVQVWAVWEGRGERKGEFVGYLYADVLWREGKYRTACNINLQCGYLKEDGTRVYPATVLMCAFQPPTAASCALLKHREVVILFHELGHGLHDLVSRTKHTRFHGTRVAPDFGEAPSTMLEKWCWMPEELVKMGRHYTRVDPAYMAKWKEDHGDGEEPPQEKMLKELAENLVQSRELNRGLWFLRQLVFARFDMMVNNQESTEALRKLDEVKLYNDLQDSMTLRPNPDKRGYGLVHSTHLIELYDAGYYAYMSADLPPQSAQAYAASFFESCFAKDPRSPEAWDRYRRGILEYGGSRDEMETMKEFLGREPGPDALLRSLGLLEGDGSDSHGTTIFGISSRQDLELRLKLVLESSADLLVLRLLRFNGKQITYRIQYVAQQPIFWGNRELRPHLDTRLDRVTFVIDSIFFMFSWSSSYWGHHQILKRYDQVVNMKSIIVAFVGLISFVVAQRCNADNCARRVTGTFRAAGVPDVTSRGLDCSSYMQTTVIPDTFTSTVTTTIYTDNIPLTPTTTFSQSTTRAPITQSPTSVPSYAAVSCTSTSAYSSACSCWGYTPSITTLPAPVATVTATQYANPGCRGARDCPFDGVNLYQCPGGGGKLCTCLREADRNLDEPSRRHVCVESKGCNEVRTCTSSSSCSAGEACVWNYCCERQRRRICLKFAPLACGNPTLPRNIFEERREVDVLRETIEGRCVGE</sequence>
<dbReference type="EMBL" id="CP019475">
    <property type="protein sequence ID" value="UQC80838.1"/>
    <property type="molecule type" value="Genomic_DNA"/>
</dbReference>
<dbReference type="SUPFAM" id="SSF55486">
    <property type="entry name" value="Metalloproteases ('zincins'), catalytic domain"/>
    <property type="match status" value="1"/>
</dbReference>
<evidence type="ECO:0000313" key="9">
    <source>
        <dbReference type="EMBL" id="UQC80838.1"/>
    </source>
</evidence>
<comment type="similarity">
    <text evidence="1 7">Belongs to the peptidase M3 family.</text>
</comment>
<dbReference type="GO" id="GO:0005758">
    <property type="term" value="C:mitochondrial intermembrane space"/>
    <property type="evidence" value="ECO:0007669"/>
    <property type="project" value="TreeGrafter"/>
</dbReference>
<dbReference type="Gene3D" id="1.20.1050.40">
    <property type="entry name" value="Endopeptidase. Chain P, domain 1"/>
    <property type="match status" value="1"/>
</dbReference>
<dbReference type="GeneID" id="73340333"/>
<feature type="domain" description="Peptidase M3A/M3B catalytic" evidence="8">
    <location>
        <begin position="231"/>
        <end position="720"/>
    </location>
</feature>
<comment type="cofactor">
    <cofactor evidence="7">
        <name>Zn(2+)</name>
        <dbReference type="ChEBI" id="CHEBI:29105"/>
    </cofactor>
    <text evidence="7">Binds 1 zinc ion.</text>
</comment>
<evidence type="ECO:0000256" key="5">
    <source>
        <dbReference type="ARBA" id="ARBA00022833"/>
    </source>
</evidence>
<dbReference type="Proteomes" id="UP000830671">
    <property type="component" value="Chromosome 3"/>
</dbReference>
<proteinExistence type="inferred from homology"/>
<keyword evidence="5 7" id="KW-0862">Zinc</keyword>
<dbReference type="InterPro" id="IPR024079">
    <property type="entry name" value="MetalloPept_cat_dom_sf"/>
</dbReference>
<evidence type="ECO:0000256" key="1">
    <source>
        <dbReference type="ARBA" id="ARBA00006040"/>
    </source>
</evidence>
<dbReference type="GO" id="GO:0004222">
    <property type="term" value="F:metalloendopeptidase activity"/>
    <property type="evidence" value="ECO:0007669"/>
    <property type="project" value="InterPro"/>
</dbReference>
<protein>
    <submittedName>
        <fullName evidence="9">Peptidase family M3</fullName>
    </submittedName>
</protein>
<evidence type="ECO:0000313" key="10">
    <source>
        <dbReference type="Proteomes" id="UP000830671"/>
    </source>
</evidence>